<dbReference type="Pfam" id="PF03707">
    <property type="entry name" value="MHYT"/>
    <property type="match status" value="3"/>
</dbReference>
<dbReference type="InterPro" id="IPR029787">
    <property type="entry name" value="Nucleotide_cyclase"/>
</dbReference>
<feature type="domain" description="MHYT" evidence="4">
    <location>
        <begin position="6"/>
        <end position="199"/>
    </location>
</feature>
<dbReference type="RefSeq" id="WP_195874617.1">
    <property type="nucleotide sequence ID" value="NZ_JADOEL010000002.1"/>
</dbReference>
<feature type="domain" description="GGDEF" evidence="3">
    <location>
        <begin position="293"/>
        <end position="425"/>
    </location>
</feature>
<dbReference type="PANTHER" id="PTHR44757:SF2">
    <property type="entry name" value="BIOFILM ARCHITECTURE MAINTENANCE PROTEIN MBAA"/>
    <property type="match status" value="1"/>
</dbReference>
<feature type="transmembrane region" description="Helical" evidence="1">
    <location>
        <begin position="173"/>
        <end position="195"/>
    </location>
</feature>
<dbReference type="PROSITE" id="PS50883">
    <property type="entry name" value="EAL"/>
    <property type="match status" value="1"/>
</dbReference>
<keyword evidence="6" id="KW-1185">Reference proteome</keyword>
<dbReference type="NCBIfam" id="TIGR00254">
    <property type="entry name" value="GGDEF"/>
    <property type="match status" value="1"/>
</dbReference>
<dbReference type="InterPro" id="IPR043128">
    <property type="entry name" value="Rev_trsase/Diguanyl_cyclase"/>
</dbReference>
<feature type="transmembrane region" description="Helical" evidence="1">
    <location>
        <begin position="215"/>
        <end position="237"/>
    </location>
</feature>
<feature type="transmembrane region" description="Helical" evidence="1">
    <location>
        <begin position="107"/>
        <end position="128"/>
    </location>
</feature>
<dbReference type="SMART" id="SM00052">
    <property type="entry name" value="EAL"/>
    <property type="match status" value="1"/>
</dbReference>
<evidence type="ECO:0000259" key="2">
    <source>
        <dbReference type="PROSITE" id="PS50883"/>
    </source>
</evidence>
<keyword evidence="1" id="KW-0812">Transmembrane</keyword>
<reference evidence="5 6" key="1">
    <citation type="submission" date="2020-11" db="EMBL/GenBank/DDBJ databases">
        <title>WGS of Herminiimonas contaminans strain Marseille-Q4544 isolated from planarians Schmidtea mediterranea.</title>
        <authorList>
            <person name="Kangale L."/>
        </authorList>
    </citation>
    <scope>NUCLEOTIDE SEQUENCE [LARGE SCALE GENOMIC DNA]</scope>
    <source>
        <strain evidence="5 6">Marseille-Q4544</strain>
    </source>
</reference>
<sequence>MLTAHYDSLLVLISLLVAILASYTALDMAGRINSTSDKGATLWLVGGAIAMGIGIWSMHFIGMLSFNLPIALGYDLGITALSLLIAIVASGFALWRISQPELPFIKLLGSAVLMGVAIAAMHYTGMAAMRMTPSIDYDPLLFALSILIAISAAGAALWIAFRLRRNTPNVGRWRAMAAVVMGIAIIGMHYTGMAAASFPLGSICRAAVEGVSPGWLAIVVIVTTLAVLAIALLTSVLDARLDSQTGKLVRSLALANQELTKQALQDNLTKLPNRTLLEDRLDQMVHKAVREQGRFALMFIDLDGFKAINDSLGHHIGDLLLIDVAQRIRDNIRAQDTAARLGGDEFVMLIEVKEPEDAASVADKLCTTLNQPFDIAQYNLGISASIGIAVYPEDGKTRHDLLVHADAAMYHTKSTGRNGYHFFEASMNINAHNQLQVIQDLRTALERKEFRLHYQPKFNTTDGVVVGAEALLRWQHPVRGIIAPADFISLAEKTGLIVPIGEWVLDEACRQMRKWYDEGYPQWKMAVNLSSVQFSNDNLVEMVKETLERNNLPATSLMLEVTESTAMHNVEASLTILEQLVNLGVEISIDDFGTGYSSLLYLKRLPATELKIDRGFIRDLAQGTDDASIVSAIVALGRSLNLRIVAEGVETEKQQEFLTTLGCDTLQGYFMGHPMASEQFMAAIDALKAIQLNLHTPGSMGNTGLHIQH</sequence>
<dbReference type="CDD" id="cd01948">
    <property type="entry name" value="EAL"/>
    <property type="match status" value="1"/>
</dbReference>
<dbReference type="InterPro" id="IPR001633">
    <property type="entry name" value="EAL_dom"/>
</dbReference>
<dbReference type="SUPFAM" id="SSF141868">
    <property type="entry name" value="EAL domain-like"/>
    <property type="match status" value="1"/>
</dbReference>
<dbReference type="Pfam" id="PF00563">
    <property type="entry name" value="EAL"/>
    <property type="match status" value="1"/>
</dbReference>
<feature type="transmembrane region" description="Helical" evidence="1">
    <location>
        <begin position="6"/>
        <end position="29"/>
    </location>
</feature>
<gene>
    <name evidence="5" type="ORF">IXC47_02735</name>
</gene>
<evidence type="ECO:0000256" key="1">
    <source>
        <dbReference type="PROSITE-ProRule" id="PRU00244"/>
    </source>
</evidence>
<dbReference type="InterPro" id="IPR052155">
    <property type="entry name" value="Biofilm_reg_signaling"/>
</dbReference>
<evidence type="ECO:0000313" key="5">
    <source>
        <dbReference type="EMBL" id="MBF8176594.1"/>
    </source>
</evidence>
<feature type="domain" description="EAL" evidence="2">
    <location>
        <begin position="434"/>
        <end position="688"/>
    </location>
</feature>
<dbReference type="InterPro" id="IPR005330">
    <property type="entry name" value="MHYT_dom"/>
</dbReference>
<comment type="caution">
    <text evidence="5">The sequence shown here is derived from an EMBL/GenBank/DDBJ whole genome shotgun (WGS) entry which is preliminary data.</text>
</comment>
<feature type="transmembrane region" description="Helical" evidence="1">
    <location>
        <begin position="41"/>
        <end position="64"/>
    </location>
</feature>
<dbReference type="EMBL" id="JADOEL010000002">
    <property type="protein sequence ID" value="MBF8176594.1"/>
    <property type="molecule type" value="Genomic_DNA"/>
</dbReference>
<evidence type="ECO:0000259" key="4">
    <source>
        <dbReference type="PROSITE" id="PS50924"/>
    </source>
</evidence>
<dbReference type="PROSITE" id="PS50924">
    <property type="entry name" value="MHYT"/>
    <property type="match status" value="1"/>
</dbReference>
<name>A0ABS0ERC1_9BURK</name>
<dbReference type="InterPro" id="IPR035919">
    <property type="entry name" value="EAL_sf"/>
</dbReference>
<feature type="transmembrane region" description="Helical" evidence="1">
    <location>
        <begin position="76"/>
        <end position="95"/>
    </location>
</feature>
<dbReference type="PANTHER" id="PTHR44757">
    <property type="entry name" value="DIGUANYLATE CYCLASE DGCP"/>
    <property type="match status" value="1"/>
</dbReference>
<organism evidence="5 6">
    <name type="scientific">Herminiimonas contaminans</name>
    <dbReference type="NCBI Taxonomy" id="1111140"/>
    <lineage>
        <taxon>Bacteria</taxon>
        <taxon>Pseudomonadati</taxon>
        <taxon>Pseudomonadota</taxon>
        <taxon>Betaproteobacteria</taxon>
        <taxon>Burkholderiales</taxon>
        <taxon>Oxalobacteraceae</taxon>
        <taxon>Herminiimonas</taxon>
    </lineage>
</organism>
<evidence type="ECO:0000259" key="3">
    <source>
        <dbReference type="PROSITE" id="PS50887"/>
    </source>
</evidence>
<keyword evidence="1" id="KW-1133">Transmembrane helix</keyword>
<evidence type="ECO:0000313" key="6">
    <source>
        <dbReference type="Proteomes" id="UP000657372"/>
    </source>
</evidence>
<keyword evidence="1" id="KW-0472">Membrane</keyword>
<dbReference type="SMART" id="SM00267">
    <property type="entry name" value="GGDEF"/>
    <property type="match status" value="1"/>
</dbReference>
<accession>A0ABS0ERC1</accession>
<dbReference type="Gene3D" id="3.30.70.270">
    <property type="match status" value="1"/>
</dbReference>
<dbReference type="InterPro" id="IPR000160">
    <property type="entry name" value="GGDEF_dom"/>
</dbReference>
<dbReference type="PROSITE" id="PS50887">
    <property type="entry name" value="GGDEF"/>
    <property type="match status" value="1"/>
</dbReference>
<feature type="transmembrane region" description="Helical" evidence="1">
    <location>
        <begin position="140"/>
        <end position="161"/>
    </location>
</feature>
<proteinExistence type="predicted"/>
<dbReference type="SUPFAM" id="SSF55073">
    <property type="entry name" value="Nucleotide cyclase"/>
    <property type="match status" value="1"/>
</dbReference>
<dbReference type="Gene3D" id="3.20.20.450">
    <property type="entry name" value="EAL domain"/>
    <property type="match status" value="1"/>
</dbReference>
<protein>
    <submittedName>
        <fullName evidence="5">EAL domain-containing protein</fullName>
    </submittedName>
</protein>
<dbReference type="CDD" id="cd01949">
    <property type="entry name" value="GGDEF"/>
    <property type="match status" value="1"/>
</dbReference>
<dbReference type="Pfam" id="PF00990">
    <property type="entry name" value="GGDEF"/>
    <property type="match status" value="1"/>
</dbReference>
<dbReference type="Proteomes" id="UP000657372">
    <property type="component" value="Unassembled WGS sequence"/>
</dbReference>